<evidence type="ECO:0000313" key="1">
    <source>
        <dbReference type="EMBL" id="TFL04613.1"/>
    </source>
</evidence>
<evidence type="ECO:0000313" key="2">
    <source>
        <dbReference type="Proteomes" id="UP000305067"/>
    </source>
</evidence>
<dbReference type="Proteomes" id="UP000305067">
    <property type="component" value="Unassembled WGS sequence"/>
</dbReference>
<gene>
    <name evidence="1" type="ORF">BDV98DRAFT_562554</name>
</gene>
<dbReference type="AlphaFoldDB" id="A0A5C3QRM3"/>
<protein>
    <submittedName>
        <fullName evidence="1">Uncharacterized protein</fullName>
    </submittedName>
</protein>
<proteinExistence type="predicted"/>
<name>A0A5C3QRM3_9AGAR</name>
<keyword evidence="2" id="KW-1185">Reference proteome</keyword>
<reference evidence="1 2" key="1">
    <citation type="journal article" date="2019" name="Nat. Ecol. Evol.">
        <title>Megaphylogeny resolves global patterns of mushroom evolution.</title>
        <authorList>
            <person name="Varga T."/>
            <person name="Krizsan K."/>
            <person name="Foldi C."/>
            <person name="Dima B."/>
            <person name="Sanchez-Garcia M."/>
            <person name="Sanchez-Ramirez S."/>
            <person name="Szollosi G.J."/>
            <person name="Szarkandi J.G."/>
            <person name="Papp V."/>
            <person name="Albert L."/>
            <person name="Andreopoulos W."/>
            <person name="Angelini C."/>
            <person name="Antonin V."/>
            <person name="Barry K.W."/>
            <person name="Bougher N.L."/>
            <person name="Buchanan P."/>
            <person name="Buyck B."/>
            <person name="Bense V."/>
            <person name="Catcheside P."/>
            <person name="Chovatia M."/>
            <person name="Cooper J."/>
            <person name="Damon W."/>
            <person name="Desjardin D."/>
            <person name="Finy P."/>
            <person name="Geml J."/>
            <person name="Haridas S."/>
            <person name="Hughes K."/>
            <person name="Justo A."/>
            <person name="Karasinski D."/>
            <person name="Kautmanova I."/>
            <person name="Kiss B."/>
            <person name="Kocsube S."/>
            <person name="Kotiranta H."/>
            <person name="LaButti K.M."/>
            <person name="Lechner B.E."/>
            <person name="Liimatainen K."/>
            <person name="Lipzen A."/>
            <person name="Lukacs Z."/>
            <person name="Mihaltcheva S."/>
            <person name="Morgado L.N."/>
            <person name="Niskanen T."/>
            <person name="Noordeloos M.E."/>
            <person name="Ohm R.A."/>
            <person name="Ortiz-Santana B."/>
            <person name="Ovrebo C."/>
            <person name="Racz N."/>
            <person name="Riley R."/>
            <person name="Savchenko A."/>
            <person name="Shiryaev A."/>
            <person name="Soop K."/>
            <person name="Spirin V."/>
            <person name="Szebenyi C."/>
            <person name="Tomsovsky M."/>
            <person name="Tulloss R.E."/>
            <person name="Uehling J."/>
            <person name="Grigoriev I.V."/>
            <person name="Vagvolgyi C."/>
            <person name="Papp T."/>
            <person name="Martin F.M."/>
            <person name="Miettinen O."/>
            <person name="Hibbett D.S."/>
            <person name="Nagy L.G."/>
        </authorList>
    </citation>
    <scope>NUCLEOTIDE SEQUENCE [LARGE SCALE GENOMIC DNA]</scope>
    <source>
        <strain evidence="1 2">CBS 309.79</strain>
    </source>
</reference>
<organism evidence="1 2">
    <name type="scientific">Pterulicium gracile</name>
    <dbReference type="NCBI Taxonomy" id="1884261"/>
    <lineage>
        <taxon>Eukaryota</taxon>
        <taxon>Fungi</taxon>
        <taxon>Dikarya</taxon>
        <taxon>Basidiomycota</taxon>
        <taxon>Agaricomycotina</taxon>
        <taxon>Agaricomycetes</taxon>
        <taxon>Agaricomycetidae</taxon>
        <taxon>Agaricales</taxon>
        <taxon>Pleurotineae</taxon>
        <taxon>Pterulaceae</taxon>
        <taxon>Pterulicium</taxon>
    </lineage>
</organism>
<dbReference type="OrthoDB" id="3055327at2759"/>
<dbReference type="EMBL" id="ML178818">
    <property type="protein sequence ID" value="TFL04613.1"/>
    <property type="molecule type" value="Genomic_DNA"/>
</dbReference>
<accession>A0A5C3QRM3</accession>
<sequence length="149" mass="16853">MRAAEESCINNFSNALASLDDMKTVHTDPNLASIRRGMRNVLQHDRSETISEHLTQAFALYGIAQALAFRFEGTMHHEFAKGALRNTSMLFEEYGFRELLCRFQDWVPQDSLTNDEASSCLCPIMGYLQQITCATKMEHWVEGAVNSEA</sequence>